<feature type="compositionally biased region" description="Acidic residues" evidence="1">
    <location>
        <begin position="107"/>
        <end position="117"/>
    </location>
</feature>
<gene>
    <name evidence="2" type="primary">RvY_01906-1</name>
    <name evidence="2" type="synonym">RvY_01906.1</name>
    <name evidence="2" type="ORF">RvY_01906</name>
</gene>
<feature type="region of interest" description="Disordered" evidence="1">
    <location>
        <begin position="69"/>
        <end position="117"/>
    </location>
</feature>
<evidence type="ECO:0000256" key="1">
    <source>
        <dbReference type="SAM" id="MobiDB-lite"/>
    </source>
</evidence>
<feature type="compositionally biased region" description="Low complexity" evidence="1">
    <location>
        <begin position="70"/>
        <end position="81"/>
    </location>
</feature>
<evidence type="ECO:0000313" key="3">
    <source>
        <dbReference type="Proteomes" id="UP000186922"/>
    </source>
</evidence>
<evidence type="ECO:0000313" key="2">
    <source>
        <dbReference type="EMBL" id="GAU89349.1"/>
    </source>
</evidence>
<protein>
    <submittedName>
        <fullName evidence="2">Uncharacterized protein</fullName>
    </submittedName>
</protein>
<dbReference type="EMBL" id="BDGG01000001">
    <property type="protein sequence ID" value="GAU89349.1"/>
    <property type="molecule type" value="Genomic_DNA"/>
</dbReference>
<comment type="caution">
    <text evidence="2">The sequence shown here is derived from an EMBL/GenBank/DDBJ whole genome shotgun (WGS) entry which is preliminary data.</text>
</comment>
<accession>A0A1D1UI10</accession>
<name>A0A1D1UI10_RAMVA</name>
<reference evidence="2 3" key="1">
    <citation type="journal article" date="2016" name="Nat. Commun.">
        <title>Extremotolerant tardigrade genome and improved radiotolerance of human cultured cells by tardigrade-unique protein.</title>
        <authorList>
            <person name="Hashimoto T."/>
            <person name="Horikawa D.D."/>
            <person name="Saito Y."/>
            <person name="Kuwahara H."/>
            <person name="Kozuka-Hata H."/>
            <person name="Shin-I T."/>
            <person name="Minakuchi Y."/>
            <person name="Ohishi K."/>
            <person name="Motoyama A."/>
            <person name="Aizu T."/>
            <person name="Enomoto A."/>
            <person name="Kondo K."/>
            <person name="Tanaka S."/>
            <person name="Hara Y."/>
            <person name="Koshikawa S."/>
            <person name="Sagara H."/>
            <person name="Miura T."/>
            <person name="Yokobori S."/>
            <person name="Miyagawa K."/>
            <person name="Suzuki Y."/>
            <person name="Kubo T."/>
            <person name="Oyama M."/>
            <person name="Kohara Y."/>
            <person name="Fujiyama A."/>
            <person name="Arakawa K."/>
            <person name="Katayama T."/>
            <person name="Toyoda A."/>
            <person name="Kunieda T."/>
        </authorList>
    </citation>
    <scope>NUCLEOTIDE SEQUENCE [LARGE SCALE GENOMIC DNA]</scope>
    <source>
        <strain evidence="2 3">YOKOZUNA-1</strain>
    </source>
</reference>
<dbReference type="AlphaFoldDB" id="A0A1D1UI10"/>
<proteinExistence type="predicted"/>
<dbReference type="Proteomes" id="UP000186922">
    <property type="component" value="Unassembled WGS sequence"/>
</dbReference>
<keyword evidence="3" id="KW-1185">Reference proteome</keyword>
<sequence length="156" mass="17325">MADVLWKEQYAGWFKNRTVRRYDPSVDRYTLQDYDIKVTEGAVEREYTGETARAKAPWDVPDTCVFNFPSTTSTTTTTTTTNVQPAEATSKKTAKPRKVTDPANPEPENEEEPEDVTVEVTVAATTKKSGSSTHLAHFAPVILCVSFISLFTTCHG</sequence>
<organism evidence="2 3">
    <name type="scientific">Ramazzottius varieornatus</name>
    <name type="common">Water bear</name>
    <name type="synonym">Tardigrade</name>
    <dbReference type="NCBI Taxonomy" id="947166"/>
    <lineage>
        <taxon>Eukaryota</taxon>
        <taxon>Metazoa</taxon>
        <taxon>Ecdysozoa</taxon>
        <taxon>Tardigrada</taxon>
        <taxon>Eutardigrada</taxon>
        <taxon>Parachela</taxon>
        <taxon>Hypsibioidea</taxon>
        <taxon>Ramazzottiidae</taxon>
        <taxon>Ramazzottius</taxon>
    </lineage>
</organism>